<gene>
    <name evidence="1" type="ORF">LCGC14_1773160</name>
</gene>
<protein>
    <submittedName>
        <fullName evidence="1">Uncharacterized protein</fullName>
    </submittedName>
</protein>
<dbReference type="AlphaFoldDB" id="A0A0F9HK42"/>
<dbReference type="EMBL" id="LAZR01016655">
    <property type="protein sequence ID" value="KKM03567.1"/>
    <property type="molecule type" value="Genomic_DNA"/>
</dbReference>
<comment type="caution">
    <text evidence="1">The sequence shown here is derived from an EMBL/GenBank/DDBJ whole genome shotgun (WGS) entry which is preliminary data.</text>
</comment>
<name>A0A0F9HK42_9ZZZZ</name>
<sequence>MIIGQTRQQADDLRAGEYERDKLMKLYGNRFFIDEFMDIKDPRTTDEILSRKPKCCMPGWKPQKFPKPKPIDPEIEAYFENQRRDTAKMLGRHRRQCRLRTGREVE</sequence>
<proteinExistence type="predicted"/>
<accession>A0A0F9HK42</accession>
<organism evidence="1">
    <name type="scientific">marine sediment metagenome</name>
    <dbReference type="NCBI Taxonomy" id="412755"/>
    <lineage>
        <taxon>unclassified sequences</taxon>
        <taxon>metagenomes</taxon>
        <taxon>ecological metagenomes</taxon>
    </lineage>
</organism>
<evidence type="ECO:0000313" key="1">
    <source>
        <dbReference type="EMBL" id="KKM03567.1"/>
    </source>
</evidence>
<reference evidence="1" key="1">
    <citation type="journal article" date="2015" name="Nature">
        <title>Complex archaea that bridge the gap between prokaryotes and eukaryotes.</title>
        <authorList>
            <person name="Spang A."/>
            <person name="Saw J.H."/>
            <person name="Jorgensen S.L."/>
            <person name="Zaremba-Niedzwiedzka K."/>
            <person name="Martijn J."/>
            <person name="Lind A.E."/>
            <person name="van Eijk R."/>
            <person name="Schleper C."/>
            <person name="Guy L."/>
            <person name="Ettema T.J."/>
        </authorList>
    </citation>
    <scope>NUCLEOTIDE SEQUENCE</scope>
</reference>